<dbReference type="SUPFAM" id="SSF103025">
    <property type="entry name" value="Folate-binding domain"/>
    <property type="match status" value="1"/>
</dbReference>
<dbReference type="Gene3D" id="3.30.1360.120">
    <property type="entry name" value="Probable tRNA modification gtpase trme, domain 1"/>
    <property type="match status" value="1"/>
</dbReference>
<dbReference type="InterPro" id="IPR045179">
    <property type="entry name" value="YgfZ/GcvT"/>
</dbReference>
<dbReference type="InterPro" id="IPR017703">
    <property type="entry name" value="YgfZ/GCV_T_CS"/>
</dbReference>
<evidence type="ECO:0000313" key="3">
    <source>
        <dbReference type="Proteomes" id="UP001597090"/>
    </source>
</evidence>
<organism evidence="2 3">
    <name type="scientific">Lysobacter koreensis</name>
    <dbReference type="NCBI Taxonomy" id="266122"/>
    <lineage>
        <taxon>Bacteria</taxon>
        <taxon>Pseudomonadati</taxon>
        <taxon>Pseudomonadota</taxon>
        <taxon>Gammaproteobacteria</taxon>
        <taxon>Lysobacterales</taxon>
        <taxon>Lysobacteraceae</taxon>
        <taxon>Lysobacter</taxon>
    </lineage>
</organism>
<dbReference type="EMBL" id="JBHTIH010000002">
    <property type="protein sequence ID" value="MFD0738338.1"/>
    <property type="molecule type" value="Genomic_DNA"/>
</dbReference>
<dbReference type="Proteomes" id="UP001597090">
    <property type="component" value="Unassembled WGS sequence"/>
</dbReference>
<gene>
    <name evidence="2" type="ORF">ACFQZQ_03435</name>
</gene>
<dbReference type="PANTHER" id="PTHR22602">
    <property type="entry name" value="TRANSFERASE CAF17, MITOCHONDRIAL-RELATED"/>
    <property type="match status" value="1"/>
</dbReference>
<proteinExistence type="predicted"/>
<comment type="caution">
    <text evidence="2">The sequence shown here is derived from an EMBL/GenBank/DDBJ whole genome shotgun (WGS) entry which is preliminary data.</text>
</comment>
<keyword evidence="1" id="KW-0809">Transit peptide</keyword>
<dbReference type="RefSeq" id="WP_386811267.1">
    <property type="nucleotide sequence ID" value="NZ_JBHTIH010000002.1"/>
</dbReference>
<dbReference type="PANTHER" id="PTHR22602:SF0">
    <property type="entry name" value="TRANSFERASE CAF17, MITOCHONDRIAL-RELATED"/>
    <property type="match status" value="1"/>
</dbReference>
<dbReference type="InterPro" id="IPR027266">
    <property type="entry name" value="TrmE/GcvT-like"/>
</dbReference>
<sequence length="254" mass="27445">MNDVKAIAPGQWQWSGWLTPKGRVIALFLLLKLDEQTLWLVVPDADPAALCAALRRFVFRSKVVLEVRNDLQVEGRFGAPVQAHGHALAADGSGDIELDMGSGHAARCLRITSTSTASVDAHADARWAMHDLEHGLPRLPASQAEHWTPQQLSLERLRAFSVKKGCYPGQEIVARTHFLGKAKRGLILVESPCPLEVGAELRTENTALGNVIATADADGRHLALVVGPLDRESSPLTINGQSVREAALLDGLAR</sequence>
<dbReference type="NCBIfam" id="TIGR03317">
    <property type="entry name" value="ygfZ_signature"/>
    <property type="match status" value="1"/>
</dbReference>
<protein>
    <submittedName>
        <fullName evidence="2">YgfZ/GcvT domain-containing protein</fullName>
    </submittedName>
</protein>
<accession>A0ABW2YIX6</accession>
<keyword evidence="3" id="KW-1185">Reference proteome</keyword>
<reference evidence="3" key="1">
    <citation type="journal article" date="2019" name="Int. J. Syst. Evol. Microbiol.">
        <title>The Global Catalogue of Microorganisms (GCM) 10K type strain sequencing project: providing services to taxonomists for standard genome sequencing and annotation.</title>
        <authorList>
            <consortium name="The Broad Institute Genomics Platform"/>
            <consortium name="The Broad Institute Genome Sequencing Center for Infectious Disease"/>
            <person name="Wu L."/>
            <person name="Ma J."/>
        </authorList>
    </citation>
    <scope>NUCLEOTIDE SEQUENCE [LARGE SCALE GENOMIC DNA]</scope>
    <source>
        <strain evidence="3">CCUG 55491</strain>
    </source>
</reference>
<name>A0ABW2YIX6_9GAMM</name>
<evidence type="ECO:0000313" key="2">
    <source>
        <dbReference type="EMBL" id="MFD0738338.1"/>
    </source>
</evidence>
<dbReference type="Gene3D" id="2.40.30.160">
    <property type="match status" value="1"/>
</dbReference>
<evidence type="ECO:0000256" key="1">
    <source>
        <dbReference type="ARBA" id="ARBA00022946"/>
    </source>
</evidence>